<reference evidence="2" key="1">
    <citation type="journal article" date="2014" name="Int. J. Syst. Evol. Microbiol.">
        <title>Complete genome sequence of Corynebacterium casei LMG S-19264T (=DSM 44701T), isolated from a smear-ripened cheese.</title>
        <authorList>
            <consortium name="US DOE Joint Genome Institute (JGI-PGF)"/>
            <person name="Walter F."/>
            <person name="Albersmeier A."/>
            <person name="Kalinowski J."/>
            <person name="Ruckert C."/>
        </authorList>
    </citation>
    <scope>NUCLEOTIDE SEQUENCE</scope>
    <source>
        <strain evidence="2">JCM 3051</strain>
    </source>
</reference>
<dbReference type="Proteomes" id="UP000655589">
    <property type="component" value="Unassembled WGS sequence"/>
</dbReference>
<dbReference type="AlphaFoldDB" id="A0A8H9GEA7"/>
<evidence type="ECO:0000313" key="3">
    <source>
        <dbReference type="Proteomes" id="UP000655589"/>
    </source>
</evidence>
<evidence type="ECO:0000256" key="1">
    <source>
        <dbReference type="SAM" id="MobiDB-lite"/>
    </source>
</evidence>
<keyword evidence="3" id="KW-1185">Reference proteome</keyword>
<gene>
    <name evidence="2" type="ORF">GCM10010102_06220</name>
</gene>
<feature type="region of interest" description="Disordered" evidence="1">
    <location>
        <begin position="129"/>
        <end position="182"/>
    </location>
</feature>
<accession>A0A8H9GEA7</accession>
<reference evidence="2" key="2">
    <citation type="submission" date="2020-09" db="EMBL/GenBank/DDBJ databases">
        <authorList>
            <person name="Sun Q."/>
            <person name="Ohkuma M."/>
        </authorList>
    </citation>
    <scope>NUCLEOTIDE SEQUENCE</scope>
    <source>
        <strain evidence="2">JCM 3051</strain>
    </source>
</reference>
<comment type="caution">
    <text evidence="2">The sequence shown here is derived from an EMBL/GenBank/DDBJ whole genome shotgun (WGS) entry which is preliminary data.</text>
</comment>
<name>A0A8H9GEA7_9MICO</name>
<evidence type="ECO:0000313" key="2">
    <source>
        <dbReference type="EMBL" id="GGM13416.1"/>
    </source>
</evidence>
<protein>
    <submittedName>
        <fullName evidence="2">Uncharacterized protein</fullName>
    </submittedName>
</protein>
<dbReference type="RefSeq" id="WP_171104848.1">
    <property type="nucleotide sequence ID" value="NZ_BMPT01000002.1"/>
</dbReference>
<organism evidence="2 3">
    <name type="scientific">Promicromonospora citrea</name>
    <dbReference type="NCBI Taxonomy" id="43677"/>
    <lineage>
        <taxon>Bacteria</taxon>
        <taxon>Bacillati</taxon>
        <taxon>Actinomycetota</taxon>
        <taxon>Actinomycetes</taxon>
        <taxon>Micrococcales</taxon>
        <taxon>Promicromonosporaceae</taxon>
        <taxon>Promicromonospora</taxon>
    </lineage>
</organism>
<sequence>MKHARNDGPDLAFRLGRRVVTAVVDDMSTVQRVGVGVAGALVALTPFGAWSEAQAQADPLIPGTAVEVGPFELTVEKAAVADELGWLVPEPGNHMLAVVVDVTNTGDVPEYSTTLADAVPAPRGVGIVPEEPLGNLGGDLLAEPDAAIGTEPEPDAAPDTPAGTAPADPSPAPEDPELPSPTVVNIADGTSRSALNPGVPYRLALIWEQSGDFAGASVPVEIAGLDWVEEDFAGLDDGHWSVGEVAFAGDVAVEQAREADDEAAAPGAAQP</sequence>
<proteinExistence type="predicted"/>
<dbReference type="EMBL" id="BMPT01000002">
    <property type="protein sequence ID" value="GGM13416.1"/>
    <property type="molecule type" value="Genomic_DNA"/>
</dbReference>
<feature type="compositionally biased region" description="Low complexity" evidence="1">
    <location>
        <begin position="157"/>
        <end position="167"/>
    </location>
</feature>